<reference evidence="1" key="1">
    <citation type="journal article" date="2023" name="Insect Mol. Biol.">
        <title>Genome sequencing provides insights into the evolution of gene families encoding plant cell wall-degrading enzymes in longhorned beetles.</title>
        <authorList>
            <person name="Shin N.R."/>
            <person name="Okamura Y."/>
            <person name="Kirsch R."/>
            <person name="Pauchet Y."/>
        </authorList>
    </citation>
    <scope>NUCLEOTIDE SEQUENCE</scope>
    <source>
        <strain evidence="1">RBIC_L_NR</strain>
    </source>
</reference>
<gene>
    <name evidence="1" type="ORF">NQ314_018795</name>
</gene>
<evidence type="ECO:0000313" key="2">
    <source>
        <dbReference type="Proteomes" id="UP001162156"/>
    </source>
</evidence>
<protein>
    <recommendedName>
        <fullName evidence="3">Nuclease HARBI1</fullName>
    </recommendedName>
</protein>
<proteinExistence type="predicted"/>
<sequence>MLPVQRFLINELEDRERYYVLRLQKRVMRDENDPFNLPDRRFIDLFRPNNDLVSYLFRKLVPHMSESLRVTKITREIRIFIALRFFATGNYQRGIGEEVLLSSSQQVVSRCIAEVSEAITENMSE</sequence>
<dbReference type="AlphaFoldDB" id="A0AAV8WS71"/>
<evidence type="ECO:0008006" key="3">
    <source>
        <dbReference type="Google" id="ProtNLM"/>
    </source>
</evidence>
<organism evidence="1 2">
    <name type="scientific">Rhamnusium bicolor</name>
    <dbReference type="NCBI Taxonomy" id="1586634"/>
    <lineage>
        <taxon>Eukaryota</taxon>
        <taxon>Metazoa</taxon>
        <taxon>Ecdysozoa</taxon>
        <taxon>Arthropoda</taxon>
        <taxon>Hexapoda</taxon>
        <taxon>Insecta</taxon>
        <taxon>Pterygota</taxon>
        <taxon>Neoptera</taxon>
        <taxon>Endopterygota</taxon>
        <taxon>Coleoptera</taxon>
        <taxon>Polyphaga</taxon>
        <taxon>Cucujiformia</taxon>
        <taxon>Chrysomeloidea</taxon>
        <taxon>Cerambycidae</taxon>
        <taxon>Lepturinae</taxon>
        <taxon>Rhagiini</taxon>
        <taxon>Rhamnusium</taxon>
    </lineage>
</organism>
<dbReference type="Proteomes" id="UP001162156">
    <property type="component" value="Unassembled WGS sequence"/>
</dbReference>
<name>A0AAV8WS71_9CUCU</name>
<comment type="caution">
    <text evidence="1">The sequence shown here is derived from an EMBL/GenBank/DDBJ whole genome shotgun (WGS) entry which is preliminary data.</text>
</comment>
<evidence type="ECO:0000313" key="1">
    <source>
        <dbReference type="EMBL" id="KAJ8928616.1"/>
    </source>
</evidence>
<accession>A0AAV8WS71</accession>
<keyword evidence="2" id="KW-1185">Reference proteome</keyword>
<dbReference type="EMBL" id="JANEYF010005320">
    <property type="protein sequence ID" value="KAJ8928616.1"/>
    <property type="molecule type" value="Genomic_DNA"/>
</dbReference>